<dbReference type="EMBL" id="WSFO01000051">
    <property type="protein sequence ID" value="KAE9624215.1"/>
    <property type="molecule type" value="Genomic_DNA"/>
</dbReference>
<name>A0A6A4R9V3_9RHOB</name>
<evidence type="ECO:0000313" key="1">
    <source>
        <dbReference type="EMBL" id="KAE9624215.1"/>
    </source>
</evidence>
<gene>
    <name evidence="1" type="ORF">GP644_23560</name>
</gene>
<sequence length="196" mass="21506">MAGPSNKPLGERLAERRKQQLGALEQSTETLLSEHAAGLQQLLNDARHTTENAIRAYSEHLSARLCEVETRQARQIQNLEHRLASAASQAERLSRVGGLRSWMRPLAITVAVMMAVGSVTTGGLRLMDGVITSRTEQLAELRGQIARAEGLPRLPAGVEIRAIEGHTYLIGIDPDTAWWGTTDNGQTPVIRLIRME</sequence>
<dbReference type="RefSeq" id="WP_158981886.1">
    <property type="nucleotide sequence ID" value="NZ_WSFO01000051.1"/>
</dbReference>
<proteinExistence type="predicted"/>
<comment type="caution">
    <text evidence="1">The sequence shown here is derived from an EMBL/GenBank/DDBJ whole genome shotgun (WGS) entry which is preliminary data.</text>
</comment>
<organism evidence="1 2">
    <name type="scientific">Parasedimentitalea maritima</name>
    <dbReference type="NCBI Taxonomy" id="2578117"/>
    <lineage>
        <taxon>Bacteria</taxon>
        <taxon>Pseudomonadati</taxon>
        <taxon>Pseudomonadota</taxon>
        <taxon>Alphaproteobacteria</taxon>
        <taxon>Rhodobacterales</taxon>
        <taxon>Paracoccaceae</taxon>
        <taxon>Parasedimentitalea</taxon>
    </lineage>
</organism>
<accession>A0A6A4R9V3</accession>
<dbReference type="AlphaFoldDB" id="A0A6A4R9V3"/>
<dbReference type="Proteomes" id="UP000441586">
    <property type="component" value="Unassembled WGS sequence"/>
</dbReference>
<reference evidence="1 2" key="1">
    <citation type="submission" date="2019-12" db="EMBL/GenBank/DDBJ databases">
        <authorList>
            <person name="Zhang Y.-J."/>
        </authorList>
    </citation>
    <scope>NUCLEOTIDE SEQUENCE [LARGE SCALE GENOMIC DNA]</scope>
    <source>
        <strain evidence="1 2">H18S-6</strain>
    </source>
</reference>
<evidence type="ECO:0000313" key="2">
    <source>
        <dbReference type="Proteomes" id="UP000441586"/>
    </source>
</evidence>
<protein>
    <submittedName>
        <fullName evidence="1">Uncharacterized protein</fullName>
    </submittedName>
</protein>